<dbReference type="PRINTS" id="PR00482">
    <property type="entry name" value="OMPTIN"/>
</dbReference>
<dbReference type="GO" id="GO:0004190">
    <property type="term" value="F:aspartic-type endopeptidase activity"/>
    <property type="evidence" value="ECO:0007669"/>
    <property type="project" value="UniProtKB-EC"/>
</dbReference>
<accession>A0ABV6CGT4</accession>
<dbReference type="SUPFAM" id="SSF69917">
    <property type="entry name" value="OMPT-like"/>
    <property type="match status" value="1"/>
</dbReference>
<keyword evidence="2" id="KW-0378">Hydrolase</keyword>
<evidence type="ECO:0000256" key="1">
    <source>
        <dbReference type="SAM" id="SignalP"/>
    </source>
</evidence>
<dbReference type="GO" id="GO:0006508">
    <property type="term" value="P:proteolysis"/>
    <property type="evidence" value="ECO:0007669"/>
    <property type="project" value="UniProtKB-KW"/>
</dbReference>
<evidence type="ECO:0000313" key="3">
    <source>
        <dbReference type="Proteomes" id="UP001589795"/>
    </source>
</evidence>
<organism evidence="2 3">
    <name type="scientific">Paracoccus rhizosphaerae</name>
    <dbReference type="NCBI Taxonomy" id="1133347"/>
    <lineage>
        <taxon>Bacteria</taxon>
        <taxon>Pseudomonadati</taxon>
        <taxon>Pseudomonadota</taxon>
        <taxon>Alphaproteobacteria</taxon>
        <taxon>Rhodobacterales</taxon>
        <taxon>Paracoccaceae</taxon>
        <taxon>Paracoccus</taxon>
    </lineage>
</organism>
<reference evidence="2 3" key="1">
    <citation type="submission" date="2024-09" db="EMBL/GenBank/DDBJ databases">
        <authorList>
            <person name="Sun Q."/>
            <person name="Mori K."/>
        </authorList>
    </citation>
    <scope>NUCLEOTIDE SEQUENCE [LARGE SCALE GENOMIC DNA]</scope>
    <source>
        <strain evidence="2 3">CCM 7904</strain>
    </source>
</reference>
<protein>
    <submittedName>
        <fullName evidence="2">Omptin family outer membrane protease</fullName>
        <ecNumber evidence="2">3.4.23.49</ecNumber>
    </submittedName>
</protein>
<gene>
    <name evidence="2" type="ORF">ACFFIZ_06345</name>
</gene>
<feature type="chain" id="PRO_5047341411" evidence="1">
    <location>
        <begin position="24"/>
        <end position="303"/>
    </location>
</feature>
<dbReference type="EC" id="3.4.23.49" evidence="2"/>
<evidence type="ECO:0000313" key="2">
    <source>
        <dbReference type="EMBL" id="MFC0199951.1"/>
    </source>
</evidence>
<dbReference type="InterPro" id="IPR020080">
    <property type="entry name" value="OM_adhesin/peptidase_omptin"/>
</dbReference>
<comment type="caution">
    <text evidence="2">The sequence shown here is derived from an EMBL/GenBank/DDBJ whole genome shotgun (WGS) entry which is preliminary data.</text>
</comment>
<dbReference type="Proteomes" id="UP001589795">
    <property type="component" value="Unassembled WGS sequence"/>
</dbReference>
<feature type="signal peptide" evidence="1">
    <location>
        <begin position="1"/>
        <end position="23"/>
    </location>
</feature>
<dbReference type="InterPro" id="IPR053724">
    <property type="entry name" value="OMP_A26_sf"/>
</dbReference>
<keyword evidence="3" id="KW-1185">Reference proteome</keyword>
<dbReference type="Pfam" id="PF01278">
    <property type="entry name" value="Omptin"/>
    <property type="match status" value="1"/>
</dbReference>
<dbReference type="RefSeq" id="WP_265505121.1">
    <property type="nucleotide sequence ID" value="NZ_JAOTBE010000001.1"/>
</dbReference>
<dbReference type="Gene3D" id="2.40.128.90">
    <property type="entry name" value="OMPT-like"/>
    <property type="match status" value="1"/>
</dbReference>
<keyword evidence="1" id="KW-0732">Signal</keyword>
<proteinExistence type="predicted"/>
<dbReference type="EMBL" id="JBHLWQ010000055">
    <property type="protein sequence ID" value="MFC0199951.1"/>
    <property type="molecule type" value="Genomic_DNA"/>
</dbReference>
<sequence length="303" mass="33648">MSFIVRSIVPVLALATFIQPAAAQDRRVSLSIGYGHVEADEKIFDSRGLRSHLTWTAEAPMATVQVRRDLAAGWVLTGSMTTSLGDGAYMSDFDWLFSGTDDWSHRSLHPDTRLDHYVDVDLAVGRDLPGPVGTTVNLHGGLRYNDVEWDARGGSLVYSFDGFRDYSADLPDGLAVVSYRQRQLSLFAGVEADRQFGDWTVSGRVRGGVGIDPRETDRHWLRDLRFDRSHDVIPFMDLAARVDYRLNDRTTAFVQARHIHHDDRRGDTRYSSISSGDEMGHAGGNAGIGFSMTQLSVGVDHSF</sequence>
<name>A0ABV6CGT4_9RHOB</name>
<keyword evidence="2" id="KW-0645">Protease</keyword>
<dbReference type="InterPro" id="IPR000036">
    <property type="entry name" value="Peptidase_A26_omptin"/>
</dbReference>